<keyword evidence="2" id="KW-1185">Reference proteome</keyword>
<name>A0A507R203_MONPU</name>
<proteinExistence type="predicted"/>
<organism evidence="1 2">
    <name type="scientific">Monascus purpureus</name>
    <name type="common">Red mold</name>
    <name type="synonym">Monascus anka</name>
    <dbReference type="NCBI Taxonomy" id="5098"/>
    <lineage>
        <taxon>Eukaryota</taxon>
        <taxon>Fungi</taxon>
        <taxon>Dikarya</taxon>
        <taxon>Ascomycota</taxon>
        <taxon>Pezizomycotina</taxon>
        <taxon>Eurotiomycetes</taxon>
        <taxon>Eurotiomycetidae</taxon>
        <taxon>Eurotiales</taxon>
        <taxon>Aspergillaceae</taxon>
        <taxon>Monascus</taxon>
    </lineage>
</organism>
<dbReference type="SUPFAM" id="SSF56112">
    <property type="entry name" value="Protein kinase-like (PK-like)"/>
    <property type="match status" value="1"/>
</dbReference>
<dbReference type="OrthoDB" id="2942798at2759"/>
<dbReference type="EMBL" id="VIFY01000018">
    <property type="protein sequence ID" value="TQB75560.1"/>
    <property type="molecule type" value="Genomic_DNA"/>
</dbReference>
<comment type="caution">
    <text evidence="1">The sequence shown here is derived from an EMBL/GenBank/DDBJ whole genome shotgun (WGS) entry which is preliminary data.</text>
</comment>
<protein>
    <recommendedName>
        <fullName evidence="3">Protein kinase domain-containing protein</fullName>
    </recommendedName>
</protein>
<evidence type="ECO:0000313" key="1">
    <source>
        <dbReference type="EMBL" id="TQB75560.1"/>
    </source>
</evidence>
<evidence type="ECO:0008006" key="3">
    <source>
        <dbReference type="Google" id="ProtNLM"/>
    </source>
</evidence>
<dbReference type="InterPro" id="IPR011009">
    <property type="entry name" value="Kinase-like_dom_sf"/>
</dbReference>
<accession>A0A507R203</accession>
<reference evidence="1 2" key="1">
    <citation type="submission" date="2019-06" db="EMBL/GenBank/DDBJ databases">
        <title>Wine fermentation using esterase from Monascus purpureus.</title>
        <authorList>
            <person name="Geng C."/>
            <person name="Zhang Y."/>
        </authorList>
    </citation>
    <scope>NUCLEOTIDE SEQUENCE [LARGE SCALE GENOMIC DNA]</scope>
    <source>
        <strain evidence="1">HQ1</strain>
    </source>
</reference>
<evidence type="ECO:0000313" key="2">
    <source>
        <dbReference type="Proteomes" id="UP000319663"/>
    </source>
</evidence>
<gene>
    <name evidence="1" type="ORF">MPDQ_002524</name>
</gene>
<dbReference type="AlphaFoldDB" id="A0A507R203"/>
<sequence length="165" mass="18624">MQPWKGVILKKPKPGWEEEYDTEKQAYGILRPLQGTIIPCFYGEAVYGGSSALVFTAVAGSNLFDLAHNKFPESKDKALQNSLKDALKALTSYGVEYRDEKLDNFLSVDERVMVIDLEQVKFGTTDVWEEKVNSATANSIMRSFVRTRNPDGMNRMSSYRRSLLG</sequence>
<dbReference type="Proteomes" id="UP000319663">
    <property type="component" value="Unassembled WGS sequence"/>
</dbReference>